<keyword evidence="2" id="KW-1185">Reference proteome</keyword>
<evidence type="ECO:0000313" key="1">
    <source>
        <dbReference type="EMBL" id="WED65603.1"/>
    </source>
</evidence>
<gene>
    <name evidence="1" type="ORF">PXH66_01900</name>
</gene>
<dbReference type="KEGG" id="slom:PXH66_01900"/>
<protein>
    <submittedName>
        <fullName evidence="1">Uncharacterized protein</fullName>
    </submittedName>
</protein>
<proteinExistence type="predicted"/>
<dbReference type="Proteomes" id="UP001218638">
    <property type="component" value="Chromosome"/>
</dbReference>
<dbReference type="RefSeq" id="WP_330932205.1">
    <property type="nucleotide sequence ID" value="NZ_CP119075.1"/>
</dbReference>
<accession>A0AAE9ZZD5</accession>
<dbReference type="AlphaFoldDB" id="A0AAE9ZZD5"/>
<evidence type="ECO:0000313" key="2">
    <source>
        <dbReference type="Proteomes" id="UP001218638"/>
    </source>
</evidence>
<organism evidence="1 2">
    <name type="scientific">Synoicihabitans lomoniglobus</name>
    <dbReference type="NCBI Taxonomy" id="2909285"/>
    <lineage>
        <taxon>Bacteria</taxon>
        <taxon>Pseudomonadati</taxon>
        <taxon>Verrucomicrobiota</taxon>
        <taxon>Opitutia</taxon>
        <taxon>Opitutales</taxon>
        <taxon>Opitutaceae</taxon>
        <taxon>Synoicihabitans</taxon>
    </lineage>
</organism>
<reference evidence="1" key="1">
    <citation type="submission" date="2023-03" db="EMBL/GenBank/DDBJ databases">
        <title>Lomoglobus Profundus gen. nov., sp. nov., a novel member of the phylum Verrucomicrobia, isolated from deep-marine sediment of South China Sea.</title>
        <authorList>
            <person name="Ahmad T."/>
            <person name="Ishaq S.E."/>
            <person name="Wang F."/>
        </authorList>
    </citation>
    <scope>NUCLEOTIDE SEQUENCE</scope>
    <source>
        <strain evidence="1">LMO-M01</strain>
    </source>
</reference>
<sequence>MAGTLILAVVLGVRSPHVELGAVAGAPPHAPVALADMPTEEGSDIMRAEFALQDPTPLFLPTEWNSGRVDASMTSEQSPGTSFGSIEPKFVYPTDNNRLEVPDVVKLPTSAIEILDSLDHPIAVAELARQDATVKTLPRRFAALEVQRLRDGKVVLSVEIEEGSSLPGRIVPIELLFMVERAGLVGAPTVIGVAEDTVVDLEVVSEVLKSARLGAVLGPGIYRILLGP</sequence>
<dbReference type="EMBL" id="CP119075">
    <property type="protein sequence ID" value="WED65603.1"/>
    <property type="molecule type" value="Genomic_DNA"/>
</dbReference>
<name>A0AAE9ZZD5_9BACT</name>